<dbReference type="AlphaFoldDB" id="A0A067TLH3"/>
<proteinExistence type="predicted"/>
<evidence type="ECO:0000313" key="3">
    <source>
        <dbReference type="Proteomes" id="UP000027222"/>
    </source>
</evidence>
<organism evidence="2 3">
    <name type="scientific">Galerina marginata (strain CBS 339.88)</name>
    <dbReference type="NCBI Taxonomy" id="685588"/>
    <lineage>
        <taxon>Eukaryota</taxon>
        <taxon>Fungi</taxon>
        <taxon>Dikarya</taxon>
        <taxon>Basidiomycota</taxon>
        <taxon>Agaricomycotina</taxon>
        <taxon>Agaricomycetes</taxon>
        <taxon>Agaricomycetidae</taxon>
        <taxon>Agaricales</taxon>
        <taxon>Agaricineae</taxon>
        <taxon>Strophariaceae</taxon>
        <taxon>Galerina</taxon>
    </lineage>
</organism>
<feature type="transmembrane region" description="Helical" evidence="1">
    <location>
        <begin position="37"/>
        <end position="63"/>
    </location>
</feature>
<feature type="transmembrane region" description="Helical" evidence="1">
    <location>
        <begin position="83"/>
        <end position="106"/>
    </location>
</feature>
<evidence type="ECO:0000256" key="1">
    <source>
        <dbReference type="SAM" id="Phobius"/>
    </source>
</evidence>
<accession>A0A067TLH3</accession>
<feature type="transmembrane region" description="Helical" evidence="1">
    <location>
        <begin position="162"/>
        <end position="180"/>
    </location>
</feature>
<evidence type="ECO:0000313" key="2">
    <source>
        <dbReference type="EMBL" id="KDR83197.1"/>
    </source>
</evidence>
<keyword evidence="1" id="KW-0812">Transmembrane</keyword>
<keyword evidence="1" id="KW-1133">Transmembrane helix</keyword>
<name>A0A067TLH3_GALM3</name>
<sequence>MIGIFCSGIAYGASLAFLLDLFSLLRKTKQSRSKRSHLLLSGFSVGIFLFSTMAVTQGSVYLTLADHHLAEITTSTTFSPWKFLINFGMPVSLPFIVVGANLFMIWRCVALSKGIGTILRLLLFCMLPLLFLSSLVGGILFYLQGVLPHLRSRQEQIPTIPLLTTISNILLGLSLFLLVFNHQKMTTSMFEDAWYTRTANICVDACSLISVISSAHIILSVSTRSGSVITLQMLPHISVMTMTLALERMIKGPMTSKSAKEANFPQNFEMRESRYRTSANSIHLPSL</sequence>
<gene>
    <name evidence="2" type="ORF">GALMADRAFT_221127</name>
</gene>
<dbReference type="EMBL" id="KL142369">
    <property type="protein sequence ID" value="KDR83197.1"/>
    <property type="molecule type" value="Genomic_DNA"/>
</dbReference>
<protein>
    <submittedName>
        <fullName evidence="2">Uncharacterized protein</fullName>
    </submittedName>
</protein>
<dbReference type="Proteomes" id="UP000027222">
    <property type="component" value="Unassembled WGS sequence"/>
</dbReference>
<keyword evidence="3" id="KW-1185">Reference proteome</keyword>
<feature type="transmembrane region" description="Helical" evidence="1">
    <location>
        <begin position="6"/>
        <end position="25"/>
    </location>
</feature>
<reference evidence="3" key="1">
    <citation type="journal article" date="2014" name="Proc. Natl. Acad. Sci. U.S.A.">
        <title>Extensive sampling of basidiomycete genomes demonstrates inadequacy of the white-rot/brown-rot paradigm for wood decay fungi.</title>
        <authorList>
            <person name="Riley R."/>
            <person name="Salamov A.A."/>
            <person name="Brown D.W."/>
            <person name="Nagy L.G."/>
            <person name="Floudas D."/>
            <person name="Held B.W."/>
            <person name="Levasseur A."/>
            <person name="Lombard V."/>
            <person name="Morin E."/>
            <person name="Otillar R."/>
            <person name="Lindquist E.A."/>
            <person name="Sun H."/>
            <person name="LaButti K.M."/>
            <person name="Schmutz J."/>
            <person name="Jabbour D."/>
            <person name="Luo H."/>
            <person name="Baker S.E."/>
            <person name="Pisabarro A.G."/>
            <person name="Walton J.D."/>
            <person name="Blanchette R.A."/>
            <person name="Henrissat B."/>
            <person name="Martin F."/>
            <person name="Cullen D."/>
            <person name="Hibbett D.S."/>
            <person name="Grigoriev I.V."/>
        </authorList>
    </citation>
    <scope>NUCLEOTIDE SEQUENCE [LARGE SCALE GENOMIC DNA]</scope>
    <source>
        <strain evidence="3">CBS 339.88</strain>
    </source>
</reference>
<keyword evidence="1" id="KW-0472">Membrane</keyword>
<dbReference type="HOGENOM" id="CLU_044614_5_0_1"/>
<feature type="transmembrane region" description="Helical" evidence="1">
    <location>
        <begin position="118"/>
        <end position="142"/>
    </location>
</feature>